<keyword evidence="7" id="KW-1185">Reference proteome</keyword>
<dbReference type="InterPro" id="IPR036390">
    <property type="entry name" value="WH_DNA-bd_sf"/>
</dbReference>
<feature type="domain" description="HTH lysR-type" evidence="5">
    <location>
        <begin position="3"/>
        <end position="60"/>
    </location>
</feature>
<dbReference type="AlphaFoldDB" id="A0A1H9KT43"/>
<accession>A0A1H9KT43</accession>
<dbReference type="Pfam" id="PF00126">
    <property type="entry name" value="HTH_1"/>
    <property type="match status" value="1"/>
</dbReference>
<dbReference type="EMBL" id="FOFA01000008">
    <property type="protein sequence ID" value="SER02238.1"/>
    <property type="molecule type" value="Genomic_DNA"/>
</dbReference>
<evidence type="ECO:0000256" key="1">
    <source>
        <dbReference type="ARBA" id="ARBA00009437"/>
    </source>
</evidence>
<proteinExistence type="inferred from homology"/>
<dbReference type="PANTHER" id="PTHR30346:SF17">
    <property type="entry name" value="LYSR FAMILY TRANSCRIPTIONAL REGULATOR"/>
    <property type="match status" value="1"/>
</dbReference>
<dbReference type="SUPFAM" id="SSF53850">
    <property type="entry name" value="Periplasmic binding protein-like II"/>
    <property type="match status" value="1"/>
</dbReference>
<dbReference type="SUPFAM" id="SSF46785">
    <property type="entry name" value="Winged helix' DNA-binding domain"/>
    <property type="match status" value="1"/>
</dbReference>
<dbReference type="InterPro" id="IPR005119">
    <property type="entry name" value="LysR_subst-bd"/>
</dbReference>
<dbReference type="Pfam" id="PF03466">
    <property type="entry name" value="LysR_substrate"/>
    <property type="match status" value="1"/>
</dbReference>
<gene>
    <name evidence="6" type="ORF">SAMN05421756_1083</name>
</gene>
<sequence length="315" mass="33715">MVVELRQLEAFGVLAEELHFGRAAARLGIGQPTLSDLVRRLERELGVALLVRTTRRVSLTEAGRVLLDRGRTITGLVAETRVAVSALGTGEEGLVRFGFTPPAAPVLAPHLAAGFAADAPGVRVEQARLWLPRLREAVADGSVDVGVTCGVQEPTAGLRTEVFAGEPLLVALRPDHRLARQPSVDLEELAQDRLGVTDPSLFPAWTAAQLQALTTAGIAPPTVPLARTDLNAVGWLDQSDVDWVLLSPSLTGGHGTDVVLPVRPAQHVTFVVLWRSAPSPSPAVSRFVRHVLRAPLPRGWSRVRRSLDGEGPSLR</sequence>
<dbReference type="FunFam" id="1.10.10.10:FF:000001">
    <property type="entry name" value="LysR family transcriptional regulator"/>
    <property type="match status" value="1"/>
</dbReference>
<dbReference type="GO" id="GO:0003700">
    <property type="term" value="F:DNA-binding transcription factor activity"/>
    <property type="evidence" value="ECO:0007669"/>
    <property type="project" value="InterPro"/>
</dbReference>
<dbReference type="GO" id="GO:0003677">
    <property type="term" value="F:DNA binding"/>
    <property type="evidence" value="ECO:0007669"/>
    <property type="project" value="UniProtKB-KW"/>
</dbReference>
<dbReference type="Gene3D" id="1.10.10.10">
    <property type="entry name" value="Winged helix-like DNA-binding domain superfamily/Winged helix DNA-binding domain"/>
    <property type="match status" value="1"/>
</dbReference>
<dbReference type="InterPro" id="IPR000847">
    <property type="entry name" value="LysR_HTH_N"/>
</dbReference>
<dbReference type="GO" id="GO:0032993">
    <property type="term" value="C:protein-DNA complex"/>
    <property type="evidence" value="ECO:0007669"/>
    <property type="project" value="TreeGrafter"/>
</dbReference>
<dbReference type="PROSITE" id="PS50931">
    <property type="entry name" value="HTH_LYSR"/>
    <property type="match status" value="1"/>
</dbReference>
<dbReference type="InterPro" id="IPR036388">
    <property type="entry name" value="WH-like_DNA-bd_sf"/>
</dbReference>
<organism evidence="6 7">
    <name type="scientific">Microlunatus flavus</name>
    <dbReference type="NCBI Taxonomy" id="1036181"/>
    <lineage>
        <taxon>Bacteria</taxon>
        <taxon>Bacillati</taxon>
        <taxon>Actinomycetota</taxon>
        <taxon>Actinomycetes</taxon>
        <taxon>Propionibacteriales</taxon>
        <taxon>Propionibacteriaceae</taxon>
        <taxon>Microlunatus</taxon>
    </lineage>
</organism>
<keyword evidence="2" id="KW-0805">Transcription regulation</keyword>
<keyword evidence="3 6" id="KW-0238">DNA-binding</keyword>
<dbReference type="PANTHER" id="PTHR30346">
    <property type="entry name" value="TRANSCRIPTIONAL DUAL REGULATOR HCAR-RELATED"/>
    <property type="match status" value="1"/>
</dbReference>
<dbReference type="Proteomes" id="UP000198504">
    <property type="component" value="Unassembled WGS sequence"/>
</dbReference>
<keyword evidence="4" id="KW-0804">Transcription</keyword>
<comment type="similarity">
    <text evidence="1">Belongs to the LysR transcriptional regulatory family.</text>
</comment>
<reference evidence="7" key="1">
    <citation type="submission" date="2016-10" db="EMBL/GenBank/DDBJ databases">
        <authorList>
            <person name="Varghese N."/>
            <person name="Submissions S."/>
        </authorList>
    </citation>
    <scope>NUCLEOTIDE SEQUENCE [LARGE SCALE GENOMIC DNA]</scope>
    <source>
        <strain evidence="7">CGMCC 4.6856</strain>
    </source>
</reference>
<evidence type="ECO:0000313" key="6">
    <source>
        <dbReference type="EMBL" id="SER02238.1"/>
    </source>
</evidence>
<evidence type="ECO:0000256" key="4">
    <source>
        <dbReference type="ARBA" id="ARBA00023163"/>
    </source>
</evidence>
<evidence type="ECO:0000256" key="2">
    <source>
        <dbReference type="ARBA" id="ARBA00023015"/>
    </source>
</evidence>
<dbReference type="PRINTS" id="PR00039">
    <property type="entry name" value="HTHLYSR"/>
</dbReference>
<dbReference type="Gene3D" id="3.40.190.10">
    <property type="entry name" value="Periplasmic binding protein-like II"/>
    <property type="match status" value="2"/>
</dbReference>
<evidence type="ECO:0000313" key="7">
    <source>
        <dbReference type="Proteomes" id="UP000198504"/>
    </source>
</evidence>
<evidence type="ECO:0000256" key="3">
    <source>
        <dbReference type="ARBA" id="ARBA00023125"/>
    </source>
</evidence>
<evidence type="ECO:0000259" key="5">
    <source>
        <dbReference type="PROSITE" id="PS50931"/>
    </source>
</evidence>
<name>A0A1H9KT43_9ACTN</name>
<dbReference type="STRING" id="1036181.SAMN05421756_1083"/>
<protein>
    <submittedName>
        <fullName evidence="6">DNA-binding transcriptional regulator, LysR family</fullName>
    </submittedName>
</protein>